<accession>D5E3R3</accession>
<dbReference type="EMBL" id="CP001989">
    <property type="protein sequence ID" value="ADE72438.1"/>
    <property type="molecule type" value="Genomic_DNA"/>
</dbReference>
<geneLocation type="plasmid" evidence="1 2">
    <name>pBM600</name>
</geneLocation>
<organism evidence="1 2">
    <name type="scientific">Priestia megaterium (strain ATCC 12872 / QMB1551)</name>
    <name type="common">Bacillus megaterium</name>
    <dbReference type="NCBI Taxonomy" id="545693"/>
    <lineage>
        <taxon>Bacteria</taxon>
        <taxon>Bacillati</taxon>
        <taxon>Bacillota</taxon>
        <taxon>Bacilli</taxon>
        <taxon>Bacillales</taxon>
        <taxon>Bacillaceae</taxon>
        <taxon>Priestia</taxon>
    </lineage>
</organism>
<reference evidence="1 2" key="1">
    <citation type="journal article" date="2011" name="J. Bacteriol.">
        <title>Genome sequences of the biotechnologically important Bacillus megaterium strains QM B1551 and DSM319.</title>
        <authorList>
            <person name="Eppinger M."/>
            <person name="Bunk B."/>
            <person name="Johns M.A."/>
            <person name="Edirisinghe J.N."/>
            <person name="Kutumbaka K.K."/>
            <person name="Koenig S.S."/>
            <person name="Huot Creasy H."/>
            <person name="Rosovitz M.J."/>
            <person name="Riley D.R."/>
            <person name="Daugherty S."/>
            <person name="Martin M."/>
            <person name="Elbourne L.D."/>
            <person name="Paulsen I."/>
            <person name="Biedendieck R."/>
            <person name="Braun C."/>
            <person name="Grayburn S."/>
            <person name="Dhingra S."/>
            <person name="Lukyanchuk V."/>
            <person name="Ball B."/>
            <person name="Ul-Qamar R."/>
            <person name="Seibel J."/>
            <person name="Bremer E."/>
            <person name="Jahn D."/>
            <person name="Ravel J."/>
            <person name="Vary P.S."/>
        </authorList>
    </citation>
    <scope>NUCLEOTIDE SEQUENCE [LARGE SCALE GENOMIC DNA]</scope>
    <source>
        <strain evidence="2">ATCC 12872 / QMB1551</strain>
        <plasmid evidence="1">pBM600</plasmid>
    </source>
</reference>
<evidence type="ECO:0000313" key="2">
    <source>
        <dbReference type="Proteomes" id="UP000000935"/>
    </source>
</evidence>
<dbReference type="Proteomes" id="UP000000935">
    <property type="component" value="Plasmid pBM600"/>
</dbReference>
<evidence type="ECO:0000313" key="1">
    <source>
        <dbReference type="EMBL" id="ADE72438.1"/>
    </source>
</evidence>
<proteinExistence type="predicted"/>
<sequence>MLRKFLFYYPQIFLLFSWLNPPLYIYNDATLTIIEKIIEFAWAIFSELGLCPF</sequence>
<dbReference type="HOGENOM" id="CLU_3058599_0_0_9"/>
<dbReference type="KEGG" id="bmq:BMQ_pBM60005"/>
<gene>
    <name evidence="1" type="ordered locus">BMQ_pBM60005</name>
</gene>
<dbReference type="AlphaFoldDB" id="D5E3R3"/>
<name>D5E3R3_PRIM1</name>
<keyword evidence="2" id="KW-1185">Reference proteome</keyword>
<keyword evidence="1" id="KW-0614">Plasmid</keyword>
<protein>
    <submittedName>
        <fullName evidence="1">Uncharacterized protein</fullName>
    </submittedName>
</protein>